<dbReference type="GO" id="GO:0031177">
    <property type="term" value="F:phosphopantetheine binding"/>
    <property type="evidence" value="ECO:0007669"/>
    <property type="project" value="InterPro"/>
</dbReference>
<dbReference type="InterPro" id="IPR020845">
    <property type="entry name" value="AMP-binding_CS"/>
</dbReference>
<dbReference type="InterPro" id="IPR006162">
    <property type="entry name" value="Ppantetheine_attach_site"/>
</dbReference>
<dbReference type="CDD" id="cd05930">
    <property type="entry name" value="A_NRPS"/>
    <property type="match status" value="1"/>
</dbReference>
<dbReference type="FunFam" id="2.30.38.10:FF:000001">
    <property type="entry name" value="Non-ribosomal peptide synthetase PvdI"/>
    <property type="match status" value="1"/>
</dbReference>
<dbReference type="InterPro" id="IPR023213">
    <property type="entry name" value="CAT-like_dom_sf"/>
</dbReference>
<proteinExistence type="inferred from homology"/>
<evidence type="ECO:0000256" key="2">
    <source>
        <dbReference type="ARBA" id="ARBA00006432"/>
    </source>
</evidence>
<dbReference type="PROSITE" id="PS50075">
    <property type="entry name" value="CARRIER"/>
    <property type="match status" value="4"/>
</dbReference>
<dbReference type="PANTHER" id="PTHR45398:SF1">
    <property type="entry name" value="ENZYME, PUTATIVE (JCVI)-RELATED"/>
    <property type="match status" value="1"/>
</dbReference>
<evidence type="ECO:0000259" key="5">
    <source>
        <dbReference type="PROSITE" id="PS50075"/>
    </source>
</evidence>
<dbReference type="InterPro" id="IPR045851">
    <property type="entry name" value="AMP-bd_C_sf"/>
</dbReference>
<dbReference type="FunFam" id="3.30.300.30:FF:000015">
    <property type="entry name" value="Nonribosomal peptide synthase SidD"/>
    <property type="match status" value="1"/>
</dbReference>
<dbReference type="FunFam" id="1.10.1200.10:FF:000005">
    <property type="entry name" value="Nonribosomal peptide synthetase 1"/>
    <property type="match status" value="3"/>
</dbReference>
<comment type="similarity">
    <text evidence="2">Belongs to the ATP-dependent AMP-binding enzyme family.</text>
</comment>
<keyword evidence="4" id="KW-0597">Phosphoprotein</keyword>
<feature type="domain" description="Carrier" evidence="5">
    <location>
        <begin position="755"/>
        <end position="829"/>
    </location>
</feature>
<dbReference type="CDD" id="cd17643">
    <property type="entry name" value="A_NRPS_Cytc1-like"/>
    <property type="match status" value="1"/>
</dbReference>
<gene>
    <name evidence="6" type="ORF">GCM10007384_08010</name>
</gene>
<dbReference type="CDD" id="cd12117">
    <property type="entry name" value="A_NRPS_Srf_like"/>
    <property type="match status" value="1"/>
</dbReference>
<dbReference type="PROSITE" id="PS00012">
    <property type="entry name" value="PHOSPHOPANTETHEINE"/>
    <property type="match status" value="3"/>
</dbReference>
<dbReference type="InterPro" id="IPR025110">
    <property type="entry name" value="AMP-bd_C"/>
</dbReference>
<dbReference type="SUPFAM" id="SSF52777">
    <property type="entry name" value="CoA-dependent acyltransferases"/>
    <property type="match status" value="15"/>
</dbReference>
<dbReference type="EMBL" id="BMWS01000004">
    <property type="protein sequence ID" value="GGX08656.1"/>
    <property type="molecule type" value="Genomic_DNA"/>
</dbReference>
<dbReference type="PROSITE" id="PS00455">
    <property type="entry name" value="AMP_BINDING"/>
    <property type="match status" value="4"/>
</dbReference>
<dbReference type="Gene3D" id="3.30.559.30">
    <property type="entry name" value="Nonribosomal peptide synthetase, condensation domain"/>
    <property type="match status" value="8"/>
</dbReference>
<dbReference type="FunFam" id="3.40.50.980:FF:000001">
    <property type="entry name" value="Non-ribosomal peptide synthetase"/>
    <property type="match status" value="4"/>
</dbReference>
<dbReference type="InterPro" id="IPR009081">
    <property type="entry name" value="PP-bd_ACP"/>
</dbReference>
<feature type="domain" description="Carrier" evidence="5">
    <location>
        <begin position="5314"/>
        <end position="5388"/>
    </location>
</feature>
<dbReference type="Pfam" id="PF00550">
    <property type="entry name" value="PP-binding"/>
    <property type="match status" value="4"/>
</dbReference>
<dbReference type="Gene3D" id="3.40.50.980">
    <property type="match status" value="8"/>
</dbReference>
<dbReference type="Gene3D" id="3.30.559.10">
    <property type="entry name" value="Chloramphenicol acetyltransferase-like domain"/>
    <property type="match status" value="7"/>
</dbReference>
<dbReference type="Pfam" id="PF00668">
    <property type="entry name" value="Condensation"/>
    <property type="match status" value="8"/>
</dbReference>
<comment type="cofactor">
    <cofactor evidence="1">
        <name>pantetheine 4'-phosphate</name>
        <dbReference type="ChEBI" id="CHEBI:47942"/>
    </cofactor>
</comment>
<dbReference type="NCBIfam" id="TIGR01720">
    <property type="entry name" value="NRPS-para261"/>
    <property type="match status" value="4"/>
</dbReference>
<dbReference type="CDD" id="cd19534">
    <property type="entry name" value="E_NRPS"/>
    <property type="match status" value="4"/>
</dbReference>
<keyword evidence="3" id="KW-0596">Phosphopantetheine</keyword>
<dbReference type="FunFam" id="3.40.50.980:FF:000002">
    <property type="entry name" value="Enterobactin synthetase component F"/>
    <property type="match status" value="1"/>
</dbReference>
<accession>A0A918JSS0</accession>
<dbReference type="InterPro" id="IPR036736">
    <property type="entry name" value="ACP-like_sf"/>
</dbReference>
<dbReference type="FunFam" id="3.40.50.12780:FF:000012">
    <property type="entry name" value="Non-ribosomal peptide synthetase"/>
    <property type="match status" value="3"/>
</dbReference>
<dbReference type="SMART" id="SM00823">
    <property type="entry name" value="PKS_PP"/>
    <property type="match status" value="4"/>
</dbReference>
<dbReference type="PANTHER" id="PTHR45398">
    <property type="match status" value="1"/>
</dbReference>
<dbReference type="Gene3D" id="3.30.300.30">
    <property type="match status" value="4"/>
</dbReference>
<dbReference type="NCBIfam" id="NF003417">
    <property type="entry name" value="PRK04813.1"/>
    <property type="match status" value="4"/>
</dbReference>
<dbReference type="GO" id="GO:0003824">
    <property type="term" value="F:catalytic activity"/>
    <property type="evidence" value="ECO:0007669"/>
    <property type="project" value="InterPro"/>
</dbReference>
<dbReference type="RefSeq" id="WP_027411371.1">
    <property type="nucleotide sequence ID" value="NZ_BMWS01000004.1"/>
</dbReference>
<dbReference type="InterPro" id="IPR020806">
    <property type="entry name" value="PKS_PP-bd"/>
</dbReference>
<dbReference type="InterPro" id="IPR010060">
    <property type="entry name" value="NRPS_synth"/>
</dbReference>
<dbReference type="Proteomes" id="UP000601108">
    <property type="component" value="Unassembled WGS sequence"/>
</dbReference>
<feature type="domain" description="Carrier" evidence="5">
    <location>
        <begin position="2262"/>
        <end position="2336"/>
    </location>
</feature>
<dbReference type="Pfam" id="PF00501">
    <property type="entry name" value="AMP-binding"/>
    <property type="match status" value="4"/>
</dbReference>
<dbReference type="SUPFAM" id="SSF56801">
    <property type="entry name" value="Acetyl-CoA synthetase-like"/>
    <property type="match status" value="4"/>
</dbReference>
<dbReference type="InterPro" id="IPR010071">
    <property type="entry name" value="AA_adenyl_dom"/>
</dbReference>
<dbReference type="Gene3D" id="2.30.38.10">
    <property type="entry name" value="Luciferase, Domain 3"/>
    <property type="match status" value="4"/>
</dbReference>
<comment type="caution">
    <text evidence="6">The sequence shown here is derived from an EMBL/GenBank/DDBJ whole genome shotgun (WGS) entry which is preliminary data.</text>
</comment>
<organism evidence="6 7">
    <name type="scientific">Aquimarina muelleri</name>
    <dbReference type="NCBI Taxonomy" id="279356"/>
    <lineage>
        <taxon>Bacteria</taxon>
        <taxon>Pseudomonadati</taxon>
        <taxon>Bacteroidota</taxon>
        <taxon>Flavobacteriia</taxon>
        <taxon>Flavobacteriales</taxon>
        <taxon>Flavobacteriaceae</taxon>
        <taxon>Aquimarina</taxon>
    </lineage>
</organism>
<dbReference type="SUPFAM" id="SSF47336">
    <property type="entry name" value="ACP-like"/>
    <property type="match status" value="4"/>
</dbReference>
<dbReference type="Gene3D" id="1.10.1200.10">
    <property type="entry name" value="ACP-like"/>
    <property type="match status" value="4"/>
</dbReference>
<evidence type="ECO:0000256" key="4">
    <source>
        <dbReference type="ARBA" id="ARBA00022553"/>
    </source>
</evidence>
<feature type="domain" description="Carrier" evidence="5">
    <location>
        <begin position="3776"/>
        <end position="3850"/>
    </location>
</feature>
<dbReference type="Pfam" id="PF13193">
    <property type="entry name" value="AMP-binding_C"/>
    <property type="match status" value="3"/>
</dbReference>
<dbReference type="InterPro" id="IPR001242">
    <property type="entry name" value="Condensation_dom"/>
</dbReference>
<protein>
    <submittedName>
        <fullName evidence="6">Non-ribosomal peptide synthetase</fullName>
    </submittedName>
</protein>
<evidence type="ECO:0000256" key="1">
    <source>
        <dbReference type="ARBA" id="ARBA00001957"/>
    </source>
</evidence>
<name>A0A918JSS0_9FLAO</name>
<dbReference type="GO" id="GO:0044550">
    <property type="term" value="P:secondary metabolite biosynthetic process"/>
    <property type="evidence" value="ECO:0007669"/>
    <property type="project" value="UniProtKB-ARBA"/>
</dbReference>
<dbReference type="FunFam" id="3.30.300.30:FF:000010">
    <property type="entry name" value="Enterobactin synthetase component F"/>
    <property type="match status" value="1"/>
</dbReference>
<reference evidence="6 7" key="1">
    <citation type="journal article" date="2014" name="Int. J. Syst. Evol. Microbiol.">
        <title>Complete genome sequence of Corynebacterium casei LMG S-19264T (=DSM 44701T), isolated from a smear-ripened cheese.</title>
        <authorList>
            <consortium name="US DOE Joint Genome Institute (JGI-PGF)"/>
            <person name="Walter F."/>
            <person name="Albersmeier A."/>
            <person name="Kalinowski J."/>
            <person name="Ruckert C."/>
        </authorList>
    </citation>
    <scope>NUCLEOTIDE SEQUENCE [LARGE SCALE GENOMIC DNA]</scope>
    <source>
        <strain evidence="6 7">KCTC 12285</strain>
    </source>
</reference>
<evidence type="ECO:0000313" key="6">
    <source>
        <dbReference type="EMBL" id="GGX08656.1"/>
    </source>
</evidence>
<dbReference type="CDD" id="cd19543">
    <property type="entry name" value="DCL_NRPS"/>
    <property type="match status" value="3"/>
</dbReference>
<dbReference type="GO" id="GO:0043041">
    <property type="term" value="P:amino acid activation for nonribosomal peptide biosynthetic process"/>
    <property type="evidence" value="ECO:0007669"/>
    <property type="project" value="UniProtKB-ARBA"/>
</dbReference>
<dbReference type="InterPro" id="IPR000873">
    <property type="entry name" value="AMP-dep_synth/lig_dom"/>
</dbReference>
<keyword evidence="7" id="KW-1185">Reference proteome</keyword>
<evidence type="ECO:0000313" key="7">
    <source>
        <dbReference type="Proteomes" id="UP000601108"/>
    </source>
</evidence>
<dbReference type="NCBIfam" id="TIGR01733">
    <property type="entry name" value="AA-adenyl-dom"/>
    <property type="match status" value="4"/>
</dbReference>
<sequence length="5864" mass="672830">MENELNQLKQYWTDRLSLIINKNYFPYSKNNTEDNTYNQKQYTFVLPEKTGNDIVSISGNSDQRLFMILLAAVNSLLFKYTNQKKSLLFSPIIRQKEEVDFINTLLPLYAEIGAENSFKELIIKMKDVIIDASQKQNYPVEKHLLKISGKTIKDQLVLDTGFILKNIHDENYLDTVRFQLLFSFERVEKEIQCSILYNDNKYKEETVKSLASHFAHWISVITDAIEKPISTLSILTDEEIVRFQSFNDTKTLYPSASTIVSLFEEQVQRTPDNEAIIYKDKKITYKSLDEQANQLANCLITKYNIEIGSIIGVMLNRSEKAMISILAIMKAGGTYLPIDPDYPKDRKKYIIDDADISVLITDTKQLEAVDFYTGKSFLIEDELGNLQTSDQKPKLDILPSSSAYIIYTSGSTGKPKGVVLRHISNVNMALDQIRQFSITENDHILQFASLSFDASIYEIFMALYTGAALVIADRETINDPAIFTQYIKEKEVSVVTLPPVYLSGLDSDELSFLRVMITAGEAANVEEAVKYSQFLEYYNAYGPTECAVCVSTYKVGVEDINRTSIPIGKPIANVKTYILDKYGQLVPEGIAGEICIAGVNLAKEYLNNEELTAAAFIENPYSEKEYEYLYKTGDLGKWLPDGNIEFLGRIDHQVKINGYRIEPEEINQSLLKHQSIISSIVVAKTGDQGQKYLCAYYTIKDQISETSIREYLVEILPDYMIPSFFIPLEELPLTVNGKIDKELLPLPSIDNEYVEPTNDQEIILVKIWEEVLGIKGIGIKNNFFKTGGDSIKIIQIVSRLIDYGFKLDMKDVFKYPTIEALSKQIKPISFVNSEQGTVEGEIKLAPVQKWFFEKHQTDRHHFNQDVMLYNANGFDEEALEITFRKLLAHHDALRILFKSEGEEIIAYNRGEVTDKLFKYEIFDLLDIDNFDSSIEAEVTKLHSSFSLSKGPLVHVGLFRTQKGDYLQIIVHHLVIDGISWRILLKDLQEIYAQAITNTKEIKLPLKTNSYKFWIDTLYKYIEKGINSNIIKYWDSISKIEVEPLPKDKIVNNRTFKDLATITVNLGNQETTQLLRQVNHAYNTEINDILLTALGISFSKWTKSNKLRINLEGHGREDIFEGIDISRTIGWFTTIFPVVINIEEEQDLSYTIRSVKENLRKIPNKGIEYGILKYLSDEKVETTNAEIAFNYLGQIDQDTTSEHFEVSSRKGGEYMSKDMETPYSIMIDGIIKNDQLVLNFNYHATEHYEDTITTLAKNYVENLKYIIKHCIERDNAIMTPSDYGASISIDELTTVQESVLAYGIKKDIKKIYNLSPMQKGLFFYFLRSKKSKTYSIQSFVDVEGKIDEVILEESLDRISKRYDVLRTNFIHENISNPIQFVYDERSLEFTSSDVSHFSKEEAEKQVNMLIKRDLDKGFDLEKEGLFRIQLIRTEKDKYKLIWNIHHIIMDGWCLSILYNDLFSTYLEVKEGREANLTEVTPFQEYIYWLEKQDNDAMLSFWKEYLTGYDKKALIPKDKIVIGEQSRRIDRKTIILEEEIVNKFSELSQKYQVTSNVLIQSIWGILLQKYNDTDDVVFGVVVSGRPTEIKGIEEMVGLFTNTVPLRIRNKSTNFETLVQEAQQEFLEIKEREYLPLVEIQGQVELKNELIDHIMMFENYPVDEALSNLEIDEQLGFKVSNHQTYEETDYDFYVTIIPGATYQVIFSYDQNVYESETIDRLGEHFQKILNTVLSQPEIDIKNIELNSEADKIQLELYNNTSIPYPSTDNIASLFEEQVAQHPEHIAISFDQVSLTYQTLNNKANQLAHALQSKGIGKEDIVAIYGERSLETTIAILGVIKSGGVYLPIDPAYPKGRIDHMLTDTGAQLMIVSGSHESPEDFMGTVLRLEEVEIANYSTTNIEAKIPSDQLCYIMYTSGSTGTPKGVQIMHRNVIRLVKSCTYINLDEQTRFLQTGAPVFDATTIEIWGSLLNGGSLYLIDNDSLLDAKKLGQKIKEYQINTMWLTSPLFNQLVNQDLTIFEPLRYLIVGGDALSPPHINSVREMFPNLQLFNGYGPTENTTFSTIYAITKTHDRNIPIGKPIANSTAYVLNTNHQIQPIGVFGELYVGGDGVARGYLNNKELTKERFIENPFQPTERLYKTGDVVRWLPEGVLEFAGRADQQVKVRGYRIELGEITHRLLEHEDIIEGIVITRTNEHNDKYLCSYYVGKNGEINAEELKSHMKESLPEYMVPSFYIHLEQIPLTTNGKVNKKALPEPTLQEEVTKGVNAIEEKLIQVWEEVLGIKNINTNTDFFNIGGDSIKSIQIVVRMAEYGYQLELDDVFAYNTITKLSQRIKEVTPKQIDQDLVEGQSPLTPIQEWFFENNHTKPNHFNQDVMLFRENGFDETVVYNSFKELILHHDILRANFVKQVDSNVLIEYTKDACSSFDIKVFDFRGHPEADIEKEANILQASLNIEKGPLIQLGIFRTDEGDHLLVIVHHLVIDGVSWRVLLEDFATLYEQILKSESPKLPLKTNSFKDWAIAIQEYAKGTRLQNELTYWNEVVNEHVTALPTDGTVQNNNYENIVSTSVELTVEETTDLLRNVNQSYHTEINDILLTALGLSIQNWSKSDRVLLHLEGHGRENLFKDIDVTRTIGWFTGLFPVLLKMPEINSDLVTAIKTIKEDLRKIPNKGVGYGIINYLSSHPLTACNPEIVFNYLGQIDQDIPIGLFKISDLSGGDSESKTTNNKYKLLINSWIVDKKLKISISYNTHQYNESTIESLSYSYKNYLADIISHCITVAIPEKTPSDYGVSLSLSEYDLVQEYIKNSEDNREVDDIYHLSPMQEGMLFHHLFDDSKQAYCIQSIFDLEGELDTTLFEKSINKLCERHEIFRTGFFNDGISHPVQIIFSDRVAPVHNISLIEEEPYDLEKRVATIIREDLERGFDIFKEPLMRVHLIQLSENRYKVIWNFHHILMDGWCLSLMYTDFFNIYISLKDNVHPDFKEIKPYRNYIDWFYKINKTEMLNFWDSYLKGYEEQSSIPVDYVNTTDKYQLGERRIILDETIIKQFDELSSQYNITKNIIIQALWGILLQKYNDTNDVLFGAVVSGRPSEIQGIEDMVGLFINTVPVRIQAGKVSFVELLQETQRQFLKVQSNEYIPLSEIQGLTKLKGDLFDHIMIFENFPIDQSLYNMDLDTRLGFSVSNYDSYEETHYNLYLSVLPGKHLEIIINYNENVYESSTIDQVCTHFKQITDVILQTPEILLNDIEIITPVEKQELLKGSFNDTEANYPYHQTIHGKFEEQALATPNHTAVSWEDEEITYEVLNQRANNLAEALTSKGVVSEDIVGVLLDRSTDMIVSILAILKVGAIYVPIDPEYPEARINYILQDSNASAIIVHSTTKHQTEHTKKELLLIEINKLELDKESTYKNEFDIAADQVAYVIYTSGTTGNPKGVMINHRNVIRLLFNDKFQYDFSDTDVWTLFHSYCFDFSVWEMYGALLRGGELVIVPKEISRDPSKFGNLLANKKVTVLNQTPSAFYNLIPEIIDNQKELFLRYVTFGGDVLKPALLKEFFLQYPNTKLINMYGITETTVHATYKEIGAYEIENNISNIGTPIPTLTMYIFDKNRKLTPKGCIGELYVGGPGVAKGYLNREELTKERFIQNPYNPEERLYRSGDLARMTTNGELEYIGRIDHQVKIRGFRIELGEVENELLAIDCIKKAVVIAKKDKQDQPFLCAYYISENEFSFQEFKGMLSATLPDHMIPSYFVWMQEFPLNSNEKIDRKALPDPEFKGSDYIAPSTKIEEILVSVWEEVLGAKQIGVGDNFFEIGGDSIKSIQIVSKLKAYGYNLVVKDVFEQPNIALLSKMVKETQKFEIDQGIVTGEVVISPIQNWFFDSYPTYYNQLSQHLLLFNEDSLDPELMKESIDIILQHHDILRTKYQKKGDIISQYIEESIDGQYNFTVFDYSKEAKEVQKEKIEEEVNRLLLSLNIETGPLVQIGIFKTAEGDHLFIGIHHLIIDGVSWRILLEDLNTLYDQLKTKSKAKLPSKTTSYKQWATELQKYGSGIDESYKDWHTSEIEYWKSIDVTKVNPLVKDHIITENTYKDVRSMEFTFSKKITTQILTTVHQAYKTEINDILLTVLGLALKKWAKEDTFLISMEGHGREDILEQTDITRTIGWFTSIFPVLLDMSHTSDISYQLRIIKETLRRIPEKGMNYGILKYGYQAEELENPIWSIQPEICFNYLGQIDQDVTLDNFRKSDIVLENFENFDLENLYALNINSIVENQQLSVNISYNEKEYNKESIIRFSQLFQEALEDVVFHCISREKVETTPHDYKTDITLGELDYVKQRVGTLTSGASLEKVYKLSSMQEAILFEHMYNQEAGAYIIQLAFDIKGDLDLDLWEKSFSILVNHYDILRTRFIYDNVTVPLQVVLSESSVGLQYHDITEEKGTEKIIADFMKSDNQQSFDLWADSLMRVTIFKTDVEVFKVVWSFHHILMDGWCTSIMYDNFFTIYKQLKSNNQPLLGTARPYQDYILWYEQQPKNKALDFWSNYLSDYEDIATLPKQSQSNVQEGYELRSERLTLNKDTLVQIEKIAVENNLTISIVLQVIWGALLQAYNNTDDVVFGVVVAGRPSEIEGIEEMLGLFINTLPVRIRKESNFLEMLQKTKKDLINARTYEHCSLVDIQSQTALKNNLLDHVIIFDNLPKETQDPSAKEHLGFILGNAKMYDHINYDFYIDVYLGDDVEIDFCYNSLVYDQRIIEQVKGHFLSITEKVAKNPEARIEDVTLIPEYQVQNLLNKHSYEDFAYEKTIQEEFELQAAQFPNKEAVIYGDGIGETLTYETLNSRANQLAQVLRDKGVTRNTIVGIYAGREISSIVVILGILKAGAAYVPLDKAYPAERINYTIEASGINTLIATSTLKEGMFYEGEVIELNSISWSQEIVPNLENINSPSDLAYVIFTSGTTGNPKGVMVEHKSFVHVSYVWRRDYGYEKVTPNLLQIAGFSFDIFMGDIGRSLLHGGSLVICPEDTRLDWEELYKLLQQRQITVFESTPALIIPFMQYVFENDLKLDSLNLLIIGSDIFRMEDLKEIANNFENQFRVINSYGVTEATVDTCFYEEPLALMNSNGNVPIGKPMPNMQMYVLDDTMNLLPEGTIGEMYIGGPGVARGYLNNKYPEEISILNQEKFVEDPFHKGNILYKTGDLVKWLPDGNLAFLGRKDFQVNIRGYRVEIGEIEDILLKYKTVKEVAVVAFTDASGGYYLAAYYSITNQEKEEVKSADDLRAFLSEQVPSFMVPAYFVELDKLPLAPSGKIDRKQLPKPDSSLLDDATYTEPSNKTEEVLASIWQAVLGIEKIGVTNDFFASGGDSIKAIQVASRLNQHGLKLTIRDLFIHPTIKELSPYIKEGVRILTEQGIVTGEVKLTPVQQWFFDHFDGYNHFNQSVMLYKANGFDENILDKVISQLVVQHDALRMRFDISSHNTQYNAGIEEKTYDFKVFDLTSQENPQSVIETRVQEVQKSLDISKGVVFAIALYKTSEGDHLQLVFHHLVIDGVSLRIIFEDLTTVYTQLENGEHIQLPQKTTSFKQWAQALDQYTHTSKALGNEREYWEKIVNTETAILPKDNEITDRYFDQSTEVSVSLTEEETSKLLKEVNQKFNTEINDILLSALGLTIKDWTDSDKIIINLEGHGREEIINTVDISRTVGWFTVDYPIILDMYKSDDMSYTIKSIKETLRNIPNKGIGYGLLKYMTEGGRKIFNKQPEISFNYLGDFDQDIKKSLFEISPITSGVDVDLKQKNEFVLDISGFIMEGKLKFSFDYSKEEYQKETIELLAQKYKMYLTSIIDFSLNNNQVEYSPTDYGATDITLDELGSIEDVIEGLEIEI</sequence>
<evidence type="ECO:0000256" key="3">
    <source>
        <dbReference type="ARBA" id="ARBA00022450"/>
    </source>
</evidence>
<dbReference type="NCBIfam" id="NF004282">
    <property type="entry name" value="PRK05691.1"/>
    <property type="match status" value="7"/>
</dbReference>